<keyword evidence="2" id="KW-1185">Reference proteome</keyword>
<name>A0A3S5A093_9PLAT</name>
<evidence type="ECO:0000313" key="1">
    <source>
        <dbReference type="EMBL" id="VEL08514.1"/>
    </source>
</evidence>
<reference evidence="1" key="1">
    <citation type="submission" date="2018-11" db="EMBL/GenBank/DDBJ databases">
        <authorList>
            <consortium name="Pathogen Informatics"/>
        </authorList>
    </citation>
    <scope>NUCLEOTIDE SEQUENCE</scope>
</reference>
<sequence>MPPRPVKLSSPALLKAPERGNVLEQCGLAFARIRLSGVTSCEMGFWDESLASQRSTIHRAASVPQTGAGSFLRTGDLSV</sequence>
<proteinExistence type="predicted"/>
<dbReference type="Proteomes" id="UP000784294">
    <property type="component" value="Unassembled WGS sequence"/>
</dbReference>
<comment type="caution">
    <text evidence="1">The sequence shown here is derived from an EMBL/GenBank/DDBJ whole genome shotgun (WGS) entry which is preliminary data.</text>
</comment>
<dbReference type="AlphaFoldDB" id="A0A3S5A093"/>
<dbReference type="EMBL" id="CAAALY010004173">
    <property type="protein sequence ID" value="VEL08514.1"/>
    <property type="molecule type" value="Genomic_DNA"/>
</dbReference>
<evidence type="ECO:0000313" key="2">
    <source>
        <dbReference type="Proteomes" id="UP000784294"/>
    </source>
</evidence>
<gene>
    <name evidence="1" type="ORF">PXEA_LOCUS1954</name>
</gene>
<accession>A0A3S5A093</accession>
<organism evidence="1 2">
    <name type="scientific">Protopolystoma xenopodis</name>
    <dbReference type="NCBI Taxonomy" id="117903"/>
    <lineage>
        <taxon>Eukaryota</taxon>
        <taxon>Metazoa</taxon>
        <taxon>Spiralia</taxon>
        <taxon>Lophotrochozoa</taxon>
        <taxon>Platyhelminthes</taxon>
        <taxon>Monogenea</taxon>
        <taxon>Polyopisthocotylea</taxon>
        <taxon>Polystomatidea</taxon>
        <taxon>Polystomatidae</taxon>
        <taxon>Protopolystoma</taxon>
    </lineage>
</organism>
<protein>
    <submittedName>
        <fullName evidence="1">Uncharacterized protein</fullName>
    </submittedName>
</protein>